<dbReference type="GO" id="GO:0020037">
    <property type="term" value="F:heme binding"/>
    <property type="evidence" value="ECO:0007669"/>
    <property type="project" value="InterPro"/>
</dbReference>
<evidence type="ECO:0000256" key="12">
    <source>
        <dbReference type="ARBA" id="ARBA00023136"/>
    </source>
</evidence>
<dbReference type="Proteomes" id="UP000307440">
    <property type="component" value="Unassembled WGS sequence"/>
</dbReference>
<evidence type="ECO:0000256" key="5">
    <source>
        <dbReference type="ARBA" id="ARBA00022617"/>
    </source>
</evidence>
<dbReference type="AlphaFoldDB" id="A0A5C3KE56"/>
<dbReference type="PROSITE" id="PS00086">
    <property type="entry name" value="CYTOCHROME_P450"/>
    <property type="match status" value="1"/>
</dbReference>
<evidence type="ECO:0000256" key="6">
    <source>
        <dbReference type="ARBA" id="ARBA00022692"/>
    </source>
</evidence>
<organism evidence="14 15">
    <name type="scientific">Coprinopsis marcescibilis</name>
    <name type="common">Agaric fungus</name>
    <name type="synonym">Psathyrella marcescibilis</name>
    <dbReference type="NCBI Taxonomy" id="230819"/>
    <lineage>
        <taxon>Eukaryota</taxon>
        <taxon>Fungi</taxon>
        <taxon>Dikarya</taxon>
        <taxon>Basidiomycota</taxon>
        <taxon>Agaricomycotina</taxon>
        <taxon>Agaricomycetes</taxon>
        <taxon>Agaricomycetidae</taxon>
        <taxon>Agaricales</taxon>
        <taxon>Agaricineae</taxon>
        <taxon>Psathyrellaceae</taxon>
        <taxon>Coprinopsis</taxon>
    </lineage>
</organism>
<dbReference type="PANTHER" id="PTHR24305:SF166">
    <property type="entry name" value="CYTOCHROME P450 12A4, MITOCHONDRIAL-RELATED"/>
    <property type="match status" value="1"/>
</dbReference>
<dbReference type="InterPro" id="IPR036396">
    <property type="entry name" value="Cyt_P450_sf"/>
</dbReference>
<comment type="subcellular location">
    <subcellularLocation>
        <location evidence="2">Membrane</location>
    </subcellularLocation>
</comment>
<protein>
    <recommendedName>
        <fullName evidence="16">Cytochrome P450</fullName>
    </recommendedName>
</protein>
<dbReference type="STRING" id="230819.A0A5C3KE56"/>
<dbReference type="GO" id="GO:0016705">
    <property type="term" value="F:oxidoreductase activity, acting on paired donors, with incorporation or reduction of molecular oxygen"/>
    <property type="evidence" value="ECO:0007669"/>
    <property type="project" value="InterPro"/>
</dbReference>
<evidence type="ECO:0000256" key="7">
    <source>
        <dbReference type="ARBA" id="ARBA00022723"/>
    </source>
</evidence>
<keyword evidence="6" id="KW-0812">Transmembrane</keyword>
<evidence type="ECO:0008006" key="16">
    <source>
        <dbReference type="Google" id="ProtNLM"/>
    </source>
</evidence>
<comment type="pathway">
    <text evidence="3">Secondary metabolite biosynthesis; terpenoid biosynthesis.</text>
</comment>
<evidence type="ECO:0000256" key="8">
    <source>
        <dbReference type="ARBA" id="ARBA00022989"/>
    </source>
</evidence>
<comment type="similarity">
    <text evidence="4 13">Belongs to the cytochrome P450 family.</text>
</comment>
<accession>A0A5C3KE56</accession>
<keyword evidence="5 13" id="KW-0349">Heme</keyword>
<evidence type="ECO:0000256" key="2">
    <source>
        <dbReference type="ARBA" id="ARBA00004370"/>
    </source>
</evidence>
<gene>
    <name evidence="14" type="ORF">FA15DRAFT_603375</name>
</gene>
<dbReference type="GO" id="GO:0016020">
    <property type="term" value="C:membrane"/>
    <property type="evidence" value="ECO:0007669"/>
    <property type="project" value="UniProtKB-SubCell"/>
</dbReference>
<dbReference type="EMBL" id="ML210406">
    <property type="protein sequence ID" value="TFK18389.1"/>
    <property type="molecule type" value="Genomic_DNA"/>
</dbReference>
<dbReference type="Pfam" id="PF00067">
    <property type="entry name" value="p450"/>
    <property type="match status" value="1"/>
</dbReference>
<keyword evidence="10 13" id="KW-0408">Iron</keyword>
<comment type="cofactor">
    <cofactor evidence="1">
        <name>heme</name>
        <dbReference type="ChEBI" id="CHEBI:30413"/>
    </cofactor>
</comment>
<keyword evidence="15" id="KW-1185">Reference proteome</keyword>
<evidence type="ECO:0000256" key="13">
    <source>
        <dbReference type="RuleBase" id="RU000461"/>
    </source>
</evidence>
<evidence type="ECO:0000313" key="15">
    <source>
        <dbReference type="Proteomes" id="UP000307440"/>
    </source>
</evidence>
<dbReference type="GO" id="GO:0005506">
    <property type="term" value="F:iron ion binding"/>
    <property type="evidence" value="ECO:0007669"/>
    <property type="project" value="InterPro"/>
</dbReference>
<dbReference type="Gene3D" id="1.10.630.10">
    <property type="entry name" value="Cytochrome P450"/>
    <property type="match status" value="1"/>
</dbReference>
<evidence type="ECO:0000256" key="3">
    <source>
        <dbReference type="ARBA" id="ARBA00004721"/>
    </source>
</evidence>
<evidence type="ECO:0000256" key="11">
    <source>
        <dbReference type="ARBA" id="ARBA00023033"/>
    </source>
</evidence>
<keyword evidence="8" id="KW-1133">Transmembrane helix</keyword>
<dbReference type="OrthoDB" id="10029320at2759"/>
<dbReference type="InterPro" id="IPR050121">
    <property type="entry name" value="Cytochrome_P450_monoxygenase"/>
</dbReference>
<dbReference type="PANTHER" id="PTHR24305">
    <property type="entry name" value="CYTOCHROME P450"/>
    <property type="match status" value="1"/>
</dbReference>
<evidence type="ECO:0000256" key="9">
    <source>
        <dbReference type="ARBA" id="ARBA00023002"/>
    </source>
</evidence>
<evidence type="ECO:0000256" key="4">
    <source>
        <dbReference type="ARBA" id="ARBA00010617"/>
    </source>
</evidence>
<evidence type="ECO:0000256" key="10">
    <source>
        <dbReference type="ARBA" id="ARBA00023004"/>
    </source>
</evidence>
<keyword evidence="7 13" id="KW-0479">Metal-binding</keyword>
<proteinExistence type="inferred from homology"/>
<keyword evidence="12" id="KW-0472">Membrane</keyword>
<reference evidence="14 15" key="1">
    <citation type="journal article" date="2019" name="Nat. Ecol. Evol.">
        <title>Megaphylogeny resolves global patterns of mushroom evolution.</title>
        <authorList>
            <person name="Varga T."/>
            <person name="Krizsan K."/>
            <person name="Foldi C."/>
            <person name="Dima B."/>
            <person name="Sanchez-Garcia M."/>
            <person name="Sanchez-Ramirez S."/>
            <person name="Szollosi G.J."/>
            <person name="Szarkandi J.G."/>
            <person name="Papp V."/>
            <person name="Albert L."/>
            <person name="Andreopoulos W."/>
            <person name="Angelini C."/>
            <person name="Antonin V."/>
            <person name="Barry K.W."/>
            <person name="Bougher N.L."/>
            <person name="Buchanan P."/>
            <person name="Buyck B."/>
            <person name="Bense V."/>
            <person name="Catcheside P."/>
            <person name="Chovatia M."/>
            <person name="Cooper J."/>
            <person name="Damon W."/>
            <person name="Desjardin D."/>
            <person name="Finy P."/>
            <person name="Geml J."/>
            <person name="Haridas S."/>
            <person name="Hughes K."/>
            <person name="Justo A."/>
            <person name="Karasinski D."/>
            <person name="Kautmanova I."/>
            <person name="Kiss B."/>
            <person name="Kocsube S."/>
            <person name="Kotiranta H."/>
            <person name="LaButti K.M."/>
            <person name="Lechner B.E."/>
            <person name="Liimatainen K."/>
            <person name="Lipzen A."/>
            <person name="Lukacs Z."/>
            <person name="Mihaltcheva S."/>
            <person name="Morgado L.N."/>
            <person name="Niskanen T."/>
            <person name="Noordeloos M.E."/>
            <person name="Ohm R.A."/>
            <person name="Ortiz-Santana B."/>
            <person name="Ovrebo C."/>
            <person name="Racz N."/>
            <person name="Riley R."/>
            <person name="Savchenko A."/>
            <person name="Shiryaev A."/>
            <person name="Soop K."/>
            <person name="Spirin V."/>
            <person name="Szebenyi C."/>
            <person name="Tomsovsky M."/>
            <person name="Tulloss R.E."/>
            <person name="Uehling J."/>
            <person name="Grigoriev I.V."/>
            <person name="Vagvolgyi C."/>
            <person name="Papp T."/>
            <person name="Martin F.M."/>
            <person name="Miettinen O."/>
            <person name="Hibbett D.S."/>
            <person name="Nagy L.G."/>
        </authorList>
    </citation>
    <scope>NUCLEOTIDE SEQUENCE [LARGE SCALE GENOMIC DNA]</scope>
    <source>
        <strain evidence="14 15">CBS 121175</strain>
    </source>
</reference>
<evidence type="ECO:0000313" key="14">
    <source>
        <dbReference type="EMBL" id="TFK18389.1"/>
    </source>
</evidence>
<sequence>MLCLIILLANQGKAIGHRRLAGISLLLSPKGACISEVLMARSRPNQRLVRAFGLTNTFVSPSTSIHRSFVASARTLLNEASSRGWEHFGDLASRAVHVELACPRSTGGFGAKIDYSIFVQCVTLRVILVGLLQGDGSVEDLARDDILTSANHINLLWQLSKSPNPIPSHLLPQLNASLRRMLPNLEAFPNPVDIVIPAWETFWRVVATAIAYSHVDPALRRLFSELYFSPTERVFKGFEQGNGSICVKNVIDEAMRLHPPSKHISRISRLRFPFKILPPSIIHLVDSAFPGAVYVQEHANIQATLLSPEIWGPDCEQFNPRRFALHDRPDQQEALSYIFGGGRTRCIGASWAPIAIGIVSSAILEELDTMKAKIEPGTSIGGRNGWAGWCIVSAENLILT</sequence>
<dbReference type="GO" id="GO:0004497">
    <property type="term" value="F:monooxygenase activity"/>
    <property type="evidence" value="ECO:0007669"/>
    <property type="project" value="UniProtKB-KW"/>
</dbReference>
<keyword evidence="11 13" id="KW-0503">Monooxygenase</keyword>
<dbReference type="SUPFAM" id="SSF48264">
    <property type="entry name" value="Cytochrome P450"/>
    <property type="match status" value="1"/>
</dbReference>
<dbReference type="InterPro" id="IPR001128">
    <property type="entry name" value="Cyt_P450"/>
</dbReference>
<dbReference type="InterPro" id="IPR017972">
    <property type="entry name" value="Cyt_P450_CS"/>
</dbReference>
<name>A0A5C3KE56_COPMA</name>
<keyword evidence="9 13" id="KW-0560">Oxidoreductase</keyword>
<evidence type="ECO:0000256" key="1">
    <source>
        <dbReference type="ARBA" id="ARBA00001971"/>
    </source>
</evidence>